<organism evidence="1 2">
    <name type="scientific">Lithospermum erythrorhizon</name>
    <name type="common">Purple gromwell</name>
    <name type="synonym">Lithospermum officinale var. erythrorhizon</name>
    <dbReference type="NCBI Taxonomy" id="34254"/>
    <lineage>
        <taxon>Eukaryota</taxon>
        <taxon>Viridiplantae</taxon>
        <taxon>Streptophyta</taxon>
        <taxon>Embryophyta</taxon>
        <taxon>Tracheophyta</taxon>
        <taxon>Spermatophyta</taxon>
        <taxon>Magnoliopsida</taxon>
        <taxon>eudicotyledons</taxon>
        <taxon>Gunneridae</taxon>
        <taxon>Pentapetalae</taxon>
        <taxon>asterids</taxon>
        <taxon>lamiids</taxon>
        <taxon>Boraginales</taxon>
        <taxon>Boraginaceae</taxon>
        <taxon>Boraginoideae</taxon>
        <taxon>Lithospermeae</taxon>
        <taxon>Lithospermum</taxon>
    </lineage>
</organism>
<name>A0AAV3QH83_LITER</name>
<comment type="caution">
    <text evidence="1">The sequence shown here is derived from an EMBL/GenBank/DDBJ whole genome shotgun (WGS) entry which is preliminary data.</text>
</comment>
<gene>
    <name evidence="1" type="ORF">LIER_39596</name>
</gene>
<dbReference type="Proteomes" id="UP001454036">
    <property type="component" value="Unassembled WGS sequence"/>
</dbReference>
<evidence type="ECO:0000313" key="2">
    <source>
        <dbReference type="Proteomes" id="UP001454036"/>
    </source>
</evidence>
<proteinExistence type="predicted"/>
<keyword evidence="2" id="KW-1185">Reference proteome</keyword>
<evidence type="ECO:0000313" key="1">
    <source>
        <dbReference type="EMBL" id="GAA0163432.1"/>
    </source>
</evidence>
<reference evidence="1 2" key="1">
    <citation type="submission" date="2024-01" db="EMBL/GenBank/DDBJ databases">
        <title>The complete chloroplast genome sequence of Lithospermum erythrorhizon: insights into the phylogenetic relationship among Boraginaceae species and the maternal lineages of purple gromwells.</title>
        <authorList>
            <person name="Okada T."/>
            <person name="Watanabe K."/>
        </authorList>
    </citation>
    <scope>NUCLEOTIDE SEQUENCE [LARGE SCALE GENOMIC DNA]</scope>
</reference>
<protein>
    <submittedName>
        <fullName evidence="1">Uncharacterized protein</fullName>
    </submittedName>
</protein>
<dbReference type="AlphaFoldDB" id="A0AAV3QH83"/>
<sequence>MKMHQAHSRIIEMKDQEGNLVREYKGVKHIIVKYFYEKLFSAPKESFHIEDRVDRLVKRSIIEEDVLRLSNPVTEKEIEDTMLSMKRWKEANRLSSILGIPIAGYQAFFEE</sequence>
<accession>A0AAV3QH83</accession>
<dbReference type="EMBL" id="BAABME010021487">
    <property type="protein sequence ID" value="GAA0163432.1"/>
    <property type="molecule type" value="Genomic_DNA"/>
</dbReference>